<dbReference type="EMBL" id="BAHD01000021">
    <property type="protein sequence ID" value="GAB95472.1"/>
    <property type="molecule type" value="Genomic_DNA"/>
</dbReference>
<feature type="transmembrane region" description="Helical" evidence="5">
    <location>
        <begin position="407"/>
        <end position="423"/>
    </location>
</feature>
<keyword evidence="2 5" id="KW-0812">Transmembrane</keyword>
<proteinExistence type="predicted"/>
<comment type="subcellular location">
    <subcellularLocation>
        <location evidence="1">Membrane</location>
        <topology evidence="1">Multi-pass membrane protein</topology>
    </subcellularLocation>
</comment>
<keyword evidence="8" id="KW-1185">Reference proteome</keyword>
<evidence type="ECO:0000256" key="4">
    <source>
        <dbReference type="ARBA" id="ARBA00023136"/>
    </source>
</evidence>
<evidence type="ECO:0000256" key="5">
    <source>
        <dbReference type="SAM" id="Phobius"/>
    </source>
</evidence>
<dbReference type="PIRSF" id="PIRSF006060">
    <property type="entry name" value="AA_transporter"/>
    <property type="match status" value="1"/>
</dbReference>
<accession>K6WTP3</accession>
<evidence type="ECO:0000256" key="2">
    <source>
        <dbReference type="ARBA" id="ARBA00022692"/>
    </source>
</evidence>
<feature type="transmembrane region" description="Helical" evidence="5">
    <location>
        <begin position="354"/>
        <end position="373"/>
    </location>
</feature>
<dbReference type="InterPro" id="IPR050367">
    <property type="entry name" value="APC_superfamily"/>
</dbReference>
<feature type="transmembrane region" description="Helical" evidence="5">
    <location>
        <begin position="282"/>
        <end position="308"/>
    </location>
</feature>
<dbReference type="STRING" id="1184609.KILIM_021_00120"/>
<feature type="domain" description="Amino acid permease/ SLC12A" evidence="6">
    <location>
        <begin position="18"/>
        <end position="373"/>
    </location>
</feature>
<evidence type="ECO:0000256" key="3">
    <source>
        <dbReference type="ARBA" id="ARBA00022989"/>
    </source>
</evidence>
<dbReference type="PANTHER" id="PTHR42770:SF7">
    <property type="entry name" value="MEMBRANE PROTEIN"/>
    <property type="match status" value="1"/>
</dbReference>
<dbReference type="Gene3D" id="1.20.1740.10">
    <property type="entry name" value="Amino acid/polyamine transporter I"/>
    <property type="match status" value="1"/>
</dbReference>
<dbReference type="Proteomes" id="UP000008366">
    <property type="component" value="Unassembled WGS sequence"/>
</dbReference>
<reference evidence="7 8" key="1">
    <citation type="submission" date="2012-08" db="EMBL/GenBank/DDBJ databases">
        <title>Whole genome shotgun sequence of Kineosphaera limosa NBRC 100340.</title>
        <authorList>
            <person name="Yoshida I."/>
            <person name="Isaki S."/>
            <person name="Hosoyama A."/>
            <person name="Tsuchikane K."/>
            <person name="Katsumata H."/>
            <person name="Ando Y."/>
            <person name="Ohji S."/>
            <person name="Hamada M."/>
            <person name="Tamura T."/>
            <person name="Yamazoe A."/>
            <person name="Yamazaki S."/>
            <person name="Fujita N."/>
        </authorList>
    </citation>
    <scope>NUCLEOTIDE SEQUENCE [LARGE SCALE GENOMIC DNA]</scope>
    <source>
        <strain evidence="7 8">NBRC 100340</strain>
    </source>
</reference>
<organism evidence="7 8">
    <name type="scientific">Kineosphaera limosa NBRC 100340</name>
    <dbReference type="NCBI Taxonomy" id="1184609"/>
    <lineage>
        <taxon>Bacteria</taxon>
        <taxon>Bacillati</taxon>
        <taxon>Actinomycetota</taxon>
        <taxon>Actinomycetes</taxon>
        <taxon>Micrococcales</taxon>
        <taxon>Dermatophilaceae</taxon>
        <taxon>Kineosphaera</taxon>
    </lineage>
</organism>
<evidence type="ECO:0000313" key="7">
    <source>
        <dbReference type="EMBL" id="GAB95472.1"/>
    </source>
</evidence>
<feature type="transmembrane region" description="Helical" evidence="5">
    <location>
        <begin position="196"/>
        <end position="216"/>
    </location>
</feature>
<dbReference type="PANTHER" id="PTHR42770">
    <property type="entry name" value="AMINO ACID TRANSPORTER-RELATED"/>
    <property type="match status" value="1"/>
</dbReference>
<dbReference type="RefSeq" id="WP_006592004.1">
    <property type="nucleotide sequence ID" value="NZ_BAHD01000021.1"/>
</dbReference>
<dbReference type="GO" id="GO:0055085">
    <property type="term" value="P:transmembrane transport"/>
    <property type="evidence" value="ECO:0007669"/>
    <property type="project" value="InterPro"/>
</dbReference>
<evidence type="ECO:0000259" key="6">
    <source>
        <dbReference type="Pfam" id="PF00324"/>
    </source>
</evidence>
<name>K6WTP3_9MICO</name>
<dbReference type="Pfam" id="PF00324">
    <property type="entry name" value="AA_permease"/>
    <property type="match status" value="1"/>
</dbReference>
<feature type="transmembrane region" description="Helical" evidence="5">
    <location>
        <begin position="125"/>
        <end position="142"/>
    </location>
</feature>
<feature type="transmembrane region" description="Helical" evidence="5">
    <location>
        <begin position="237"/>
        <end position="262"/>
    </location>
</feature>
<dbReference type="AlphaFoldDB" id="K6WTP3"/>
<evidence type="ECO:0000313" key="8">
    <source>
        <dbReference type="Proteomes" id="UP000008366"/>
    </source>
</evidence>
<comment type="caution">
    <text evidence="7">The sequence shown here is derived from an EMBL/GenBank/DDBJ whole genome shotgun (WGS) entry which is preliminary data.</text>
</comment>
<feature type="transmembrane region" description="Helical" evidence="5">
    <location>
        <begin position="46"/>
        <end position="70"/>
    </location>
</feature>
<gene>
    <name evidence="7" type="ORF">KILIM_021_00120</name>
</gene>
<dbReference type="GO" id="GO:0016020">
    <property type="term" value="C:membrane"/>
    <property type="evidence" value="ECO:0007669"/>
    <property type="project" value="UniProtKB-SubCell"/>
</dbReference>
<evidence type="ECO:0000256" key="1">
    <source>
        <dbReference type="ARBA" id="ARBA00004141"/>
    </source>
</evidence>
<feature type="transmembrane region" description="Helical" evidence="5">
    <location>
        <begin position="91"/>
        <end position="119"/>
    </location>
</feature>
<feature type="transmembrane region" description="Helical" evidence="5">
    <location>
        <begin position="154"/>
        <end position="176"/>
    </location>
</feature>
<dbReference type="InterPro" id="IPR004841">
    <property type="entry name" value="AA-permease/SLC12A_dom"/>
</dbReference>
<dbReference type="eggNOG" id="COG0531">
    <property type="taxonomic scope" value="Bacteria"/>
</dbReference>
<protein>
    <submittedName>
        <fullName evidence="7">Putative amino acid transporter</fullName>
    </submittedName>
</protein>
<sequence length="426" mass="42976">MDTPSTERMQRRLGLRDAIVLGLGSMVGAGVFAAFGPAAAAAGSGAGLLAALSIAALVAWCNATSSAQLAAQYPDSGGAYVYGRERLGERWGFAAGWCFIVGKTASCAAMATTAAVYALGEGSPWLRVVSAIALLGLTWVLLRGITKTAQLTRVLLAVTLTILLGGLAAVLVASPLATDPLGAGVDPAGGLVGGPVYGVLQAAGLLFFAFAGYARLATLGEEVRDPARVIPAAITRALALVVLLYAVLAVGLLVAVGPTALATSALPLADAATAHGLGPVAVLVRVGAVVACLGALLGLLAGVSRTMLAMARRHDLPSRLSRLDPRHDVPATAQLAVAVAAIALTLVADLRHAIGFSSVGVLLYYAVANAAAWTQDDAHRRWPRLVQAIGLIACVVLVATLPAASVVAGLAVIAAGLGVRALLRHR</sequence>
<dbReference type="OrthoDB" id="259687at2"/>
<keyword evidence="3 5" id="KW-1133">Transmembrane helix</keyword>
<feature type="transmembrane region" description="Helical" evidence="5">
    <location>
        <begin position="18"/>
        <end position="40"/>
    </location>
</feature>
<keyword evidence="4 5" id="KW-0472">Membrane</keyword>